<evidence type="ECO:0000256" key="8">
    <source>
        <dbReference type="SAM" id="MobiDB-lite"/>
    </source>
</evidence>
<organism evidence="12 13">
    <name type="scientific">Gossypium hirsutum</name>
    <name type="common">Upland cotton</name>
    <name type="synonym">Gossypium mexicanum</name>
    <dbReference type="NCBI Taxonomy" id="3635"/>
    <lineage>
        <taxon>Eukaryota</taxon>
        <taxon>Viridiplantae</taxon>
        <taxon>Streptophyta</taxon>
        <taxon>Embryophyta</taxon>
        <taxon>Tracheophyta</taxon>
        <taxon>Spermatophyta</taxon>
        <taxon>Magnoliopsida</taxon>
        <taxon>eudicotyledons</taxon>
        <taxon>Gunneridae</taxon>
        <taxon>Pentapetalae</taxon>
        <taxon>rosids</taxon>
        <taxon>malvids</taxon>
        <taxon>Malvales</taxon>
        <taxon>Malvaceae</taxon>
        <taxon>Malvoideae</taxon>
        <taxon>Gossypium</taxon>
    </lineage>
</organism>
<name>A0A1U8KAF1_GOSHI</name>
<protein>
    <submittedName>
        <fullName evidence="13">Phosphate transporter PHO1</fullName>
    </submittedName>
</protein>
<dbReference type="InterPro" id="IPR052486">
    <property type="entry name" value="PHO1"/>
</dbReference>
<evidence type="ECO:0000259" key="10">
    <source>
        <dbReference type="PROSITE" id="PS51380"/>
    </source>
</evidence>
<dbReference type="GO" id="GO:0000822">
    <property type="term" value="F:inositol hexakisphosphate binding"/>
    <property type="evidence" value="ECO:0000318"/>
    <property type="project" value="GO_Central"/>
</dbReference>
<feature type="transmembrane region" description="Helical" evidence="9">
    <location>
        <begin position="508"/>
        <end position="529"/>
    </location>
</feature>
<accession>A0A1U8KAF1</accession>
<feature type="transmembrane region" description="Helical" evidence="9">
    <location>
        <begin position="656"/>
        <end position="675"/>
    </location>
</feature>
<evidence type="ECO:0000256" key="7">
    <source>
        <dbReference type="ARBA" id="ARBA00023136"/>
    </source>
</evidence>
<feature type="transmembrane region" description="Helical" evidence="9">
    <location>
        <begin position="387"/>
        <end position="408"/>
    </location>
</feature>
<dbReference type="AlphaFoldDB" id="A0A1U8KAF1"/>
<evidence type="ECO:0000313" key="12">
    <source>
        <dbReference type="Proteomes" id="UP000818029"/>
    </source>
</evidence>
<dbReference type="InterPro" id="IPR034092">
    <property type="entry name" value="PHO1_SPX"/>
</dbReference>
<evidence type="ECO:0000259" key="11">
    <source>
        <dbReference type="PROSITE" id="PS51382"/>
    </source>
</evidence>
<comment type="similarity">
    <text evidence="2">Belongs to the SYG1 (TC 2.A.94) family.</text>
</comment>
<reference evidence="13" key="2">
    <citation type="submission" date="2025-08" db="UniProtKB">
        <authorList>
            <consortium name="RefSeq"/>
        </authorList>
    </citation>
    <scope>IDENTIFICATION</scope>
</reference>
<proteinExistence type="inferred from homology"/>
<dbReference type="RefSeq" id="XP_016699491.1">
    <property type="nucleotide sequence ID" value="XM_016844002.2"/>
</dbReference>
<comment type="subcellular location">
    <subcellularLocation>
        <location evidence="1">Endomembrane system</location>
        <topology evidence="1">Multi-pass membrane protein</topology>
    </subcellularLocation>
</comment>
<evidence type="ECO:0000256" key="2">
    <source>
        <dbReference type="ARBA" id="ARBA00009665"/>
    </source>
</evidence>
<feature type="transmembrane region" description="Helical" evidence="9">
    <location>
        <begin position="703"/>
        <end position="719"/>
    </location>
</feature>
<reference evidence="12" key="1">
    <citation type="journal article" date="2020" name="Nat. Genet.">
        <title>Genomic diversifications of five Gossypium allopolyploid species and their impact on cotton improvement.</title>
        <authorList>
            <person name="Chen Z.J."/>
            <person name="Sreedasyam A."/>
            <person name="Ando A."/>
            <person name="Song Q."/>
            <person name="De Santiago L.M."/>
            <person name="Hulse-Kemp A.M."/>
            <person name="Ding M."/>
            <person name="Ye W."/>
            <person name="Kirkbride R.C."/>
            <person name="Jenkins J."/>
            <person name="Plott C."/>
            <person name="Lovell J."/>
            <person name="Lin Y.M."/>
            <person name="Vaughn R."/>
            <person name="Liu B."/>
            <person name="Simpson S."/>
            <person name="Scheffler B.E."/>
            <person name="Wen L."/>
            <person name="Saski C.A."/>
            <person name="Grover C.E."/>
            <person name="Hu G."/>
            <person name="Conover J.L."/>
            <person name="Carlson J.W."/>
            <person name="Shu S."/>
            <person name="Boston L.B."/>
            <person name="Williams M."/>
            <person name="Peterson D.G."/>
            <person name="McGee K."/>
            <person name="Jones D.C."/>
            <person name="Wendel J.F."/>
            <person name="Stelly D.M."/>
            <person name="Grimwood J."/>
            <person name="Schmutz J."/>
        </authorList>
    </citation>
    <scope>NUCLEOTIDE SEQUENCE [LARGE SCALE GENOMIC DNA]</scope>
    <source>
        <strain evidence="12">cv. TM-1</strain>
    </source>
</reference>
<dbReference type="GO" id="GO:0016020">
    <property type="term" value="C:membrane"/>
    <property type="evidence" value="ECO:0007669"/>
    <property type="project" value="InterPro"/>
</dbReference>
<dbReference type="PROSITE" id="PS51380">
    <property type="entry name" value="EXS"/>
    <property type="match status" value="1"/>
</dbReference>
<evidence type="ECO:0000256" key="9">
    <source>
        <dbReference type="SAM" id="Phobius"/>
    </source>
</evidence>
<dbReference type="KEGG" id="ghi:107914936"/>
<dbReference type="GeneID" id="107914936"/>
<dbReference type="CDD" id="cd14476">
    <property type="entry name" value="SPX_PHO1_like"/>
    <property type="match status" value="1"/>
</dbReference>
<feature type="transmembrane region" description="Helical" evidence="9">
    <location>
        <begin position="472"/>
        <end position="496"/>
    </location>
</feature>
<evidence type="ECO:0000256" key="5">
    <source>
        <dbReference type="ARBA" id="ARBA00022692"/>
    </source>
</evidence>
<dbReference type="GO" id="GO:0005315">
    <property type="term" value="F:phosphate transmembrane transporter activity"/>
    <property type="evidence" value="ECO:0000318"/>
    <property type="project" value="GO_Central"/>
</dbReference>
<dbReference type="Pfam" id="PF03105">
    <property type="entry name" value="SPX"/>
    <property type="match status" value="1"/>
</dbReference>
<evidence type="ECO:0000256" key="1">
    <source>
        <dbReference type="ARBA" id="ARBA00004127"/>
    </source>
</evidence>
<keyword evidence="12" id="KW-1185">Reference proteome</keyword>
<evidence type="ECO:0000256" key="6">
    <source>
        <dbReference type="ARBA" id="ARBA00022989"/>
    </source>
</evidence>
<feature type="compositionally biased region" description="Low complexity" evidence="8">
    <location>
        <begin position="178"/>
        <end position="191"/>
    </location>
</feature>
<dbReference type="GO" id="GO:0005802">
    <property type="term" value="C:trans-Golgi network"/>
    <property type="evidence" value="ECO:0000318"/>
    <property type="project" value="GO_Central"/>
</dbReference>
<dbReference type="GO" id="GO:0016036">
    <property type="term" value="P:cellular response to phosphate starvation"/>
    <property type="evidence" value="ECO:0000318"/>
    <property type="project" value="GO_Central"/>
</dbReference>
<dbReference type="InterPro" id="IPR004342">
    <property type="entry name" value="EXS_C"/>
</dbReference>
<dbReference type="STRING" id="3635.A0A1U8KAF1"/>
<dbReference type="PANTHER" id="PTHR48477">
    <property type="entry name" value="PHOSPHATE TRANSPORTER PHO1"/>
    <property type="match status" value="1"/>
</dbReference>
<dbReference type="InterPro" id="IPR004331">
    <property type="entry name" value="SPX_dom"/>
</dbReference>
<dbReference type="OrthoDB" id="9970435at2759"/>
<dbReference type="Proteomes" id="UP000818029">
    <property type="component" value="Chromosome D10"/>
</dbReference>
<dbReference type="PANTHER" id="PTHR48477:SF1">
    <property type="entry name" value="PHOSPHATE TRANSPORTER PHO1"/>
    <property type="match status" value="1"/>
</dbReference>
<sequence>MVKFSKELEAQLIPEWKEAFVNYWQLKKHVKKIKLSRTNKQSASAEFTHDFGRSILDPIRFIALKVASTTKHFFTSSNNNTDEIIQVRSKSMDSDEEVLFQTELLQLFSEEDEVRLFFERLDEELNKVNQFYKTKESEFLERGEILNKQLQILLDLKQIVGDRQRRRKSNAGGLLHRSSASFSSTNSDSFSENPAELNDSSTEMSQTDEVITALERNGVNFMNSASSRAMMTKKGKPKVAMRIDIPATTPARTISAVTSMLWEDLVNHPKKEGSGDFINRKKIQCAEKMIRSAFVELYRGLGLLKTYSSLNMVAFTKILKKFDKVSNQQASASYLKAVKRSHFISSDKVVRLMDEVESIFTKHFANNDRKKAMKFLRPQQQKNSHMVTFFVGLFTGSFVSLFSVYIILAHLSGIFSPSKEIAYMETVYPVFSVFALLSLHLFLYGCNLFMWKATRINYHFIFEFAPSTALKYRDAFLICTTFMTSVVGAMVIHLLLRAGRFSPSHVDTIPGILLLIFIALLVCPFDIFYRPTRYCFLRIIRNIICSPLYKVLMVDFFMADQLTSQIPLLRHLESTACYFLAGSFKTHEYATCKNGKLYRQLAYVISFLPYYWRAMQCARRWFDESDLNHLANMGKYVSAMVAAGARLTYATQSNHLWFSVVLVTSVVATVYQLYWDFVKDWGLLNPNSRNPWLRDDLILKNKSIYYLSIALNVVLRVAWIESIMRFRINPVETHLLDFFLASLEVIRRGHWNFYRLENEHLNNVGKFRAVKTVPLPFRDADSDG</sequence>
<feature type="region of interest" description="Disordered" evidence="8">
    <location>
        <begin position="167"/>
        <end position="206"/>
    </location>
</feature>
<evidence type="ECO:0000256" key="4">
    <source>
        <dbReference type="ARBA" id="ARBA00022592"/>
    </source>
</evidence>
<dbReference type="PaxDb" id="3635-A0A1U8KAF1"/>
<evidence type="ECO:0000313" key="13">
    <source>
        <dbReference type="RefSeq" id="XP_016699491.1"/>
    </source>
</evidence>
<dbReference type="PROSITE" id="PS51382">
    <property type="entry name" value="SPX"/>
    <property type="match status" value="1"/>
</dbReference>
<keyword evidence="5 9" id="KW-0812">Transmembrane</keyword>
<evidence type="ECO:0000256" key="3">
    <source>
        <dbReference type="ARBA" id="ARBA00022448"/>
    </source>
</evidence>
<feature type="transmembrane region" description="Helical" evidence="9">
    <location>
        <begin position="428"/>
        <end position="451"/>
    </location>
</feature>
<gene>
    <name evidence="13" type="primary">LOC107914936</name>
</gene>
<dbReference type="GO" id="GO:0006817">
    <property type="term" value="P:phosphate ion transport"/>
    <property type="evidence" value="ECO:0000318"/>
    <property type="project" value="GO_Central"/>
</dbReference>
<feature type="domain" description="EXS" evidence="10">
    <location>
        <begin position="593"/>
        <end position="784"/>
    </location>
</feature>
<feature type="domain" description="SPX" evidence="11">
    <location>
        <begin position="2"/>
        <end position="336"/>
    </location>
</feature>
<dbReference type="Pfam" id="PF03124">
    <property type="entry name" value="EXS"/>
    <property type="match status" value="1"/>
</dbReference>
<keyword evidence="6 9" id="KW-1133">Transmembrane helix</keyword>
<keyword evidence="3" id="KW-0813">Transport</keyword>
<keyword evidence="7 9" id="KW-0472">Membrane</keyword>
<keyword evidence="4" id="KW-0592">Phosphate transport</keyword>